<dbReference type="EMBL" id="JANSHE010001790">
    <property type="protein sequence ID" value="KAJ3001140.1"/>
    <property type="molecule type" value="Genomic_DNA"/>
</dbReference>
<evidence type="ECO:0000313" key="1">
    <source>
        <dbReference type="EMBL" id="KAJ3001140.1"/>
    </source>
</evidence>
<protein>
    <submittedName>
        <fullName evidence="1">Uncharacterized protein</fullName>
    </submittedName>
</protein>
<comment type="caution">
    <text evidence="1">The sequence shown here is derived from an EMBL/GenBank/DDBJ whole genome shotgun (WGS) entry which is preliminary data.</text>
</comment>
<organism evidence="1 2">
    <name type="scientific">Trametes sanguinea</name>
    <dbReference type="NCBI Taxonomy" id="158606"/>
    <lineage>
        <taxon>Eukaryota</taxon>
        <taxon>Fungi</taxon>
        <taxon>Dikarya</taxon>
        <taxon>Basidiomycota</taxon>
        <taxon>Agaricomycotina</taxon>
        <taxon>Agaricomycetes</taxon>
        <taxon>Polyporales</taxon>
        <taxon>Polyporaceae</taxon>
        <taxon>Trametes</taxon>
    </lineage>
</organism>
<accession>A0ACC1PS80</accession>
<proteinExistence type="predicted"/>
<dbReference type="Proteomes" id="UP001144978">
    <property type="component" value="Unassembled WGS sequence"/>
</dbReference>
<sequence>MPHTLFSLNYDVLSDILSHLSSRDATQLALASRAAYALALPRIVSDVTLGGLFHKPGDSAVSQLTAFCNFVLSPAPAWLGASEARLDALQACMSCATPCVCARTACGQSTLLPPLSSRQSSRGRAPSKLTRVGLEPAIDR</sequence>
<reference evidence="1" key="1">
    <citation type="submission" date="2022-08" db="EMBL/GenBank/DDBJ databases">
        <title>Genome Sequence of Pycnoporus sanguineus.</title>
        <authorList>
            <person name="Buettner E."/>
        </authorList>
    </citation>
    <scope>NUCLEOTIDE SEQUENCE</scope>
    <source>
        <strain evidence="1">CG-C14</strain>
    </source>
</reference>
<evidence type="ECO:0000313" key="2">
    <source>
        <dbReference type="Proteomes" id="UP001144978"/>
    </source>
</evidence>
<keyword evidence="2" id="KW-1185">Reference proteome</keyword>
<name>A0ACC1PS80_9APHY</name>
<gene>
    <name evidence="1" type="ORF">NUW54_g6620</name>
</gene>